<protein>
    <submittedName>
        <fullName evidence="1">Uncharacterized protein</fullName>
    </submittedName>
</protein>
<dbReference type="Proteomes" id="UP001589834">
    <property type="component" value="Unassembled WGS sequence"/>
</dbReference>
<proteinExistence type="predicted"/>
<accession>A0ABV6PXK5</accession>
<comment type="caution">
    <text evidence="1">The sequence shown here is derived from an EMBL/GenBank/DDBJ whole genome shotgun (WGS) entry which is preliminary data.</text>
</comment>
<dbReference type="RefSeq" id="WP_377484082.1">
    <property type="nucleotide sequence ID" value="NZ_JBHLTN010000029.1"/>
</dbReference>
<keyword evidence="2" id="KW-1185">Reference proteome</keyword>
<dbReference type="EMBL" id="JBHLTN010000029">
    <property type="protein sequence ID" value="MFC0593798.1"/>
    <property type="molecule type" value="Genomic_DNA"/>
</dbReference>
<name>A0ABV6PXK5_9BURK</name>
<organism evidence="1 2">
    <name type="scientific">Ottowia pentelensis</name>
    <dbReference type="NCBI Taxonomy" id="511108"/>
    <lineage>
        <taxon>Bacteria</taxon>
        <taxon>Pseudomonadati</taxon>
        <taxon>Pseudomonadota</taxon>
        <taxon>Betaproteobacteria</taxon>
        <taxon>Burkholderiales</taxon>
        <taxon>Comamonadaceae</taxon>
        <taxon>Ottowia</taxon>
    </lineage>
</organism>
<reference evidence="1 2" key="1">
    <citation type="submission" date="2024-09" db="EMBL/GenBank/DDBJ databases">
        <authorList>
            <person name="Sun Q."/>
            <person name="Mori K."/>
        </authorList>
    </citation>
    <scope>NUCLEOTIDE SEQUENCE [LARGE SCALE GENOMIC DNA]</scope>
    <source>
        <strain evidence="1 2">NCAIM B.02336</strain>
    </source>
</reference>
<evidence type="ECO:0000313" key="1">
    <source>
        <dbReference type="EMBL" id="MFC0593798.1"/>
    </source>
</evidence>
<evidence type="ECO:0000313" key="2">
    <source>
        <dbReference type="Proteomes" id="UP001589834"/>
    </source>
</evidence>
<gene>
    <name evidence="1" type="ORF">ACFFGG_14695</name>
</gene>
<sequence length="64" mass="7636">MNESQKTIARLLLVNRGLNLLLDQQERDTPQVFPATLAQEFLEERVHLVRELWRISKEQYEAEQ</sequence>